<gene>
    <name evidence="2" type="ORF">AVDCRST_MAG39-1978</name>
</gene>
<protein>
    <submittedName>
        <fullName evidence="2">Uncharacterized protein</fullName>
    </submittedName>
</protein>
<feature type="non-terminal residue" evidence="2">
    <location>
        <position position="31"/>
    </location>
</feature>
<sequence>WKSAAAKPRRRTTHARMNSRGRRPGRRWSSA</sequence>
<reference evidence="2" key="1">
    <citation type="submission" date="2020-02" db="EMBL/GenBank/DDBJ databases">
        <authorList>
            <person name="Meier V. D."/>
        </authorList>
    </citation>
    <scope>NUCLEOTIDE SEQUENCE</scope>
    <source>
        <strain evidence="2">AVDCRST_MAG39</strain>
    </source>
</reference>
<feature type="compositionally biased region" description="Basic residues" evidence="1">
    <location>
        <begin position="7"/>
        <end position="31"/>
    </location>
</feature>
<feature type="region of interest" description="Disordered" evidence="1">
    <location>
        <begin position="1"/>
        <end position="31"/>
    </location>
</feature>
<dbReference type="EMBL" id="CADCVW010000078">
    <property type="protein sequence ID" value="CAA9510344.1"/>
    <property type="molecule type" value="Genomic_DNA"/>
</dbReference>
<name>A0A6J4T010_9SPHN</name>
<dbReference type="AlphaFoldDB" id="A0A6J4T010"/>
<accession>A0A6J4T010</accession>
<evidence type="ECO:0000256" key="1">
    <source>
        <dbReference type="SAM" id="MobiDB-lite"/>
    </source>
</evidence>
<feature type="non-terminal residue" evidence="2">
    <location>
        <position position="1"/>
    </location>
</feature>
<evidence type="ECO:0000313" key="2">
    <source>
        <dbReference type="EMBL" id="CAA9510344.1"/>
    </source>
</evidence>
<organism evidence="2">
    <name type="scientific">uncultured Sphingomonadaceae bacterium</name>
    <dbReference type="NCBI Taxonomy" id="169976"/>
    <lineage>
        <taxon>Bacteria</taxon>
        <taxon>Pseudomonadati</taxon>
        <taxon>Pseudomonadota</taxon>
        <taxon>Alphaproteobacteria</taxon>
        <taxon>Sphingomonadales</taxon>
        <taxon>Sphingomonadaceae</taxon>
        <taxon>environmental samples</taxon>
    </lineage>
</organism>
<proteinExistence type="predicted"/>